<proteinExistence type="predicted"/>
<protein>
    <submittedName>
        <fullName evidence="1">Uncharacterized protein</fullName>
    </submittedName>
</protein>
<dbReference type="AlphaFoldDB" id="A0A067D0K3"/>
<keyword evidence="2" id="KW-1185">Reference proteome</keyword>
<evidence type="ECO:0000313" key="1">
    <source>
        <dbReference type="EMBL" id="KDO32572.1"/>
    </source>
</evidence>
<dbReference type="OMA" id="GRSNQCG"/>
<dbReference type="GeneID" id="24125579"/>
<organism evidence="1 2">
    <name type="scientific">Saprolegnia parasitica (strain CBS 223.65)</name>
    <dbReference type="NCBI Taxonomy" id="695850"/>
    <lineage>
        <taxon>Eukaryota</taxon>
        <taxon>Sar</taxon>
        <taxon>Stramenopiles</taxon>
        <taxon>Oomycota</taxon>
        <taxon>Saprolegniomycetes</taxon>
        <taxon>Saprolegniales</taxon>
        <taxon>Saprolegniaceae</taxon>
        <taxon>Saprolegnia</taxon>
    </lineage>
</organism>
<reference evidence="1 2" key="1">
    <citation type="journal article" date="2013" name="PLoS Genet.">
        <title>Distinctive expansion of potential virulence genes in the genome of the oomycete fish pathogen Saprolegnia parasitica.</title>
        <authorList>
            <person name="Jiang R.H."/>
            <person name="de Bruijn I."/>
            <person name="Haas B.J."/>
            <person name="Belmonte R."/>
            <person name="Lobach L."/>
            <person name="Christie J."/>
            <person name="van den Ackerveken G."/>
            <person name="Bottin A."/>
            <person name="Bulone V."/>
            <person name="Diaz-Moreno S.M."/>
            <person name="Dumas B."/>
            <person name="Fan L."/>
            <person name="Gaulin E."/>
            <person name="Govers F."/>
            <person name="Grenville-Briggs L.J."/>
            <person name="Horner N.R."/>
            <person name="Levin J.Z."/>
            <person name="Mammella M."/>
            <person name="Meijer H.J."/>
            <person name="Morris P."/>
            <person name="Nusbaum C."/>
            <person name="Oome S."/>
            <person name="Phillips A.J."/>
            <person name="van Rooyen D."/>
            <person name="Rzeszutek E."/>
            <person name="Saraiva M."/>
            <person name="Secombes C.J."/>
            <person name="Seidl M.F."/>
            <person name="Snel B."/>
            <person name="Stassen J.H."/>
            <person name="Sykes S."/>
            <person name="Tripathy S."/>
            <person name="van den Berg H."/>
            <person name="Vega-Arreguin J.C."/>
            <person name="Wawra S."/>
            <person name="Young S.K."/>
            <person name="Zeng Q."/>
            <person name="Dieguez-Uribeondo J."/>
            <person name="Russ C."/>
            <person name="Tyler B.M."/>
            <person name="van West P."/>
        </authorList>
    </citation>
    <scope>NUCLEOTIDE SEQUENCE [LARGE SCALE GENOMIC DNA]</scope>
    <source>
        <strain evidence="1 2">CBS 223.65</strain>
    </source>
</reference>
<gene>
    <name evidence="1" type="ORF">SPRG_03046</name>
</gene>
<dbReference type="KEGG" id="spar:SPRG_03046"/>
<dbReference type="RefSeq" id="XP_012197017.1">
    <property type="nucleotide sequence ID" value="XM_012341627.1"/>
</dbReference>
<name>A0A067D0K3_SAPPC</name>
<dbReference type="Proteomes" id="UP000030745">
    <property type="component" value="Unassembled WGS sequence"/>
</dbReference>
<evidence type="ECO:0000313" key="2">
    <source>
        <dbReference type="Proteomes" id="UP000030745"/>
    </source>
</evidence>
<accession>A0A067D0K3</accession>
<dbReference type="VEuPathDB" id="FungiDB:SPRG_03046"/>
<sequence>MDVTVGAMLKTIQCLKQAPSTDELRREENNYDARAKATDEERLKLRFKTMRMNKVFVTYELVAAAVSCECLALVESCGRSNQCGIIPTDDEIAAPVPQTPAVARKQSLRDFEVISQEAGDKVIFRALGEKRNHDVEDASTLELTRWDRDEW</sequence>
<dbReference type="EMBL" id="KK583195">
    <property type="protein sequence ID" value="KDO32572.1"/>
    <property type="molecule type" value="Genomic_DNA"/>
</dbReference>
<dbReference type="OrthoDB" id="10420255at2759"/>